<dbReference type="EMBL" id="MU001497">
    <property type="protein sequence ID" value="KAF2447208.1"/>
    <property type="molecule type" value="Genomic_DNA"/>
</dbReference>
<feature type="compositionally biased region" description="Pro residues" evidence="2">
    <location>
        <begin position="78"/>
        <end position="91"/>
    </location>
</feature>
<evidence type="ECO:0000313" key="4">
    <source>
        <dbReference type="EMBL" id="KAF2447208.1"/>
    </source>
</evidence>
<feature type="region of interest" description="Disordered" evidence="2">
    <location>
        <begin position="39"/>
        <end position="171"/>
    </location>
</feature>
<evidence type="ECO:0000256" key="3">
    <source>
        <dbReference type="SAM" id="SignalP"/>
    </source>
</evidence>
<accession>A0A9P4PPW4</accession>
<feature type="coiled-coil region" evidence="1">
    <location>
        <begin position="563"/>
        <end position="590"/>
    </location>
</feature>
<evidence type="ECO:0000313" key="5">
    <source>
        <dbReference type="Proteomes" id="UP000799764"/>
    </source>
</evidence>
<keyword evidence="1" id="KW-0175">Coiled coil</keyword>
<dbReference type="Proteomes" id="UP000799764">
    <property type="component" value="Unassembled WGS sequence"/>
</dbReference>
<gene>
    <name evidence="4" type="ORF">P171DRAFT_519497</name>
</gene>
<organism evidence="4 5">
    <name type="scientific">Karstenula rhodostoma CBS 690.94</name>
    <dbReference type="NCBI Taxonomy" id="1392251"/>
    <lineage>
        <taxon>Eukaryota</taxon>
        <taxon>Fungi</taxon>
        <taxon>Dikarya</taxon>
        <taxon>Ascomycota</taxon>
        <taxon>Pezizomycotina</taxon>
        <taxon>Dothideomycetes</taxon>
        <taxon>Pleosporomycetidae</taxon>
        <taxon>Pleosporales</taxon>
        <taxon>Massarineae</taxon>
        <taxon>Didymosphaeriaceae</taxon>
        <taxon>Karstenula</taxon>
    </lineage>
</organism>
<name>A0A9P4PPW4_9PLEO</name>
<feature type="compositionally biased region" description="Basic residues" evidence="2">
    <location>
        <begin position="54"/>
        <end position="76"/>
    </location>
</feature>
<keyword evidence="3" id="KW-0732">Signal</keyword>
<feature type="compositionally biased region" description="Basic residues" evidence="2">
    <location>
        <begin position="215"/>
        <end position="236"/>
    </location>
</feature>
<dbReference type="OrthoDB" id="3797690at2759"/>
<sequence length="682" mass="76853">MHLFSFRNVLLLLGLAIISQGLYIPSESHDDLALRSDDPWNQGISSSPNLVSRARGRTPKSRGGRRLSKTTPKRPKNNPNPPKNPKPPTKPKPSKKPKPPKNTKAPSVTPKLNPSKTTSKASSSTSDLYCPVAKPTGKPRGKGTSKRPRAVKNPSKKPSGKPTGKKVDVCNYKPTPIPTKAINVCDELVDCQISDESEPIVQDTYKAYKSKIKTPVKSKGGKGTKTTKGKGTKPVKRQQQFSVDISEFDQLAKRGSPRRYKTDVKGVSKLDLYSQDYPSNSDLYTGDGKDLPKVRVQWKTEKLNDIAVYTYKTLPTNINYKELVTEHLIELQTVKMFIETLIEKTGADKVEGAWFEKWWNEDLSTLTVPGIVSVDARPKKATDLHKGTPLGDQTTINDLVFQALGSSENRGDFVLCDSKINTFKMRMWKTYNYMNPEKFENLLKDFEIGTRHSNEVLSVFRTIFGVFSYMNEPEVKKRLVHIYENVKKELSNIPELTKEDKGLDTKWEAFMKAQLETMAEHGREWMRVRYLATKASYQTAMTALETQKGLLERNLGRVTKSDLQGLHENIASLKAKRKKLEDELEAAYEARKPLQTAKYDAIKTKIQKDITAATTDLEISSITIKMLKQYITENKKDTNKAQYTVDTQLIQQCDKMIDVLKADLATLRGFETKTASLKLPTL</sequence>
<feature type="signal peptide" evidence="3">
    <location>
        <begin position="1"/>
        <end position="21"/>
    </location>
</feature>
<proteinExistence type="predicted"/>
<evidence type="ECO:0000256" key="1">
    <source>
        <dbReference type="SAM" id="Coils"/>
    </source>
</evidence>
<feature type="region of interest" description="Disordered" evidence="2">
    <location>
        <begin position="215"/>
        <end position="239"/>
    </location>
</feature>
<keyword evidence="5" id="KW-1185">Reference proteome</keyword>
<comment type="caution">
    <text evidence="4">The sequence shown here is derived from an EMBL/GenBank/DDBJ whole genome shotgun (WGS) entry which is preliminary data.</text>
</comment>
<feature type="compositionally biased region" description="Basic residues" evidence="2">
    <location>
        <begin position="137"/>
        <end position="159"/>
    </location>
</feature>
<feature type="compositionally biased region" description="Low complexity" evidence="2">
    <location>
        <begin position="115"/>
        <end position="126"/>
    </location>
</feature>
<feature type="chain" id="PRO_5040448019" evidence="3">
    <location>
        <begin position="22"/>
        <end position="682"/>
    </location>
</feature>
<dbReference type="AlphaFoldDB" id="A0A9P4PPW4"/>
<protein>
    <submittedName>
        <fullName evidence="4">Uncharacterized protein</fullName>
    </submittedName>
</protein>
<feature type="compositionally biased region" description="Basic residues" evidence="2">
    <location>
        <begin position="92"/>
        <end position="101"/>
    </location>
</feature>
<evidence type="ECO:0000256" key="2">
    <source>
        <dbReference type="SAM" id="MobiDB-lite"/>
    </source>
</evidence>
<reference evidence="4" key="1">
    <citation type="journal article" date="2020" name="Stud. Mycol.">
        <title>101 Dothideomycetes genomes: a test case for predicting lifestyles and emergence of pathogens.</title>
        <authorList>
            <person name="Haridas S."/>
            <person name="Albert R."/>
            <person name="Binder M."/>
            <person name="Bloem J."/>
            <person name="Labutti K."/>
            <person name="Salamov A."/>
            <person name="Andreopoulos B."/>
            <person name="Baker S."/>
            <person name="Barry K."/>
            <person name="Bills G."/>
            <person name="Bluhm B."/>
            <person name="Cannon C."/>
            <person name="Castanera R."/>
            <person name="Culley D."/>
            <person name="Daum C."/>
            <person name="Ezra D."/>
            <person name="Gonzalez J."/>
            <person name="Henrissat B."/>
            <person name="Kuo A."/>
            <person name="Liang C."/>
            <person name="Lipzen A."/>
            <person name="Lutzoni F."/>
            <person name="Magnuson J."/>
            <person name="Mondo S."/>
            <person name="Nolan M."/>
            <person name="Ohm R."/>
            <person name="Pangilinan J."/>
            <person name="Park H.-J."/>
            <person name="Ramirez L."/>
            <person name="Alfaro M."/>
            <person name="Sun H."/>
            <person name="Tritt A."/>
            <person name="Yoshinaga Y."/>
            <person name="Zwiers L.-H."/>
            <person name="Turgeon B."/>
            <person name="Goodwin S."/>
            <person name="Spatafora J."/>
            <person name="Crous P."/>
            <person name="Grigoriev I."/>
        </authorList>
    </citation>
    <scope>NUCLEOTIDE SEQUENCE</scope>
    <source>
        <strain evidence="4">CBS 690.94</strain>
    </source>
</reference>